<feature type="domain" description="POTRA" evidence="9">
    <location>
        <begin position="42"/>
        <end position="112"/>
    </location>
</feature>
<dbReference type="GO" id="GO:0090529">
    <property type="term" value="P:cell septum assembly"/>
    <property type="evidence" value="ECO:0007669"/>
    <property type="project" value="InterPro"/>
</dbReference>
<dbReference type="InterPro" id="IPR005548">
    <property type="entry name" value="Cell_div_FtsQ/DivIB_C"/>
</dbReference>
<proteinExistence type="predicted"/>
<protein>
    <submittedName>
        <fullName evidence="10">FtsQ-type POTRA domain-containing protein</fullName>
    </submittedName>
</protein>
<keyword evidence="1" id="KW-1003">Cell membrane</keyword>
<reference evidence="10" key="2">
    <citation type="journal article" date="2021" name="PeerJ">
        <title>Extensive microbial diversity within the chicken gut microbiome revealed by metagenomics and culture.</title>
        <authorList>
            <person name="Gilroy R."/>
            <person name="Ravi A."/>
            <person name="Getino M."/>
            <person name="Pursley I."/>
            <person name="Horton D.L."/>
            <person name="Alikhan N.F."/>
            <person name="Baker D."/>
            <person name="Gharbi K."/>
            <person name="Hall N."/>
            <person name="Watson M."/>
            <person name="Adriaenssens E.M."/>
            <person name="Foster-Nyarko E."/>
            <person name="Jarju S."/>
            <person name="Secka A."/>
            <person name="Antonio M."/>
            <person name="Oren A."/>
            <person name="Chaudhuri R.R."/>
            <person name="La Ragione R."/>
            <person name="Hildebrand F."/>
            <person name="Pallen M.J."/>
        </authorList>
    </citation>
    <scope>NUCLEOTIDE SEQUENCE</scope>
    <source>
        <strain evidence="10">17213</strain>
    </source>
</reference>
<evidence type="ECO:0000256" key="7">
    <source>
        <dbReference type="SAM" id="Phobius"/>
    </source>
</evidence>
<dbReference type="EMBL" id="JADINH010000029">
    <property type="protein sequence ID" value="MBO8415092.1"/>
    <property type="molecule type" value="Genomic_DNA"/>
</dbReference>
<dbReference type="Proteomes" id="UP000823631">
    <property type="component" value="Unassembled WGS sequence"/>
</dbReference>
<keyword evidence="5 7" id="KW-1133">Transmembrane helix</keyword>
<dbReference type="Pfam" id="PF03799">
    <property type="entry name" value="FtsQ_DivIB_C"/>
    <property type="match status" value="1"/>
</dbReference>
<evidence type="ECO:0000259" key="9">
    <source>
        <dbReference type="Pfam" id="PF08478"/>
    </source>
</evidence>
<evidence type="ECO:0000256" key="2">
    <source>
        <dbReference type="ARBA" id="ARBA00022519"/>
    </source>
</evidence>
<keyword evidence="2" id="KW-0997">Cell inner membrane</keyword>
<evidence type="ECO:0000313" key="11">
    <source>
        <dbReference type="Proteomes" id="UP000823631"/>
    </source>
</evidence>
<sequence>MAGRTQSRGRFAAGLIFCLAVISFVIFIDLKLKDLLFRDDLLPVRAVVVDGALKQLEPKEIADIAGRLCAGHNIAALDTRPLQRALLQLPWTARVLVRKRMPDTLVISVVEHVPAAYWNTSGLYDARMQQVFYPDLQRFSEPLVRLSAERDNLAPEVYNKAVHFMRALSAYNLQMTEVSLDNIRCFRIRLAGGTVLILGRDNERQVVQSRLQRFLKAQRAGSFNLNEAEYVDLRYDVGFAVKKRSQEQEQKQE</sequence>
<dbReference type="InterPro" id="IPR045335">
    <property type="entry name" value="FtsQ_C_sf"/>
</dbReference>
<evidence type="ECO:0000256" key="4">
    <source>
        <dbReference type="ARBA" id="ARBA00022692"/>
    </source>
</evidence>
<dbReference type="PANTHER" id="PTHR35851">
    <property type="entry name" value="CELL DIVISION PROTEIN FTSQ"/>
    <property type="match status" value="1"/>
</dbReference>
<gene>
    <name evidence="10" type="ORF">IAB19_01765</name>
</gene>
<keyword evidence="3" id="KW-0132">Cell division</keyword>
<feature type="transmembrane region" description="Helical" evidence="7">
    <location>
        <begin position="12"/>
        <end position="30"/>
    </location>
</feature>
<dbReference type="Gene3D" id="3.40.50.11690">
    <property type="entry name" value="Cell division protein FtsQ/DivIB"/>
    <property type="match status" value="1"/>
</dbReference>
<evidence type="ECO:0000259" key="8">
    <source>
        <dbReference type="Pfam" id="PF03799"/>
    </source>
</evidence>
<feature type="domain" description="Cell division protein FtsQ/DivIB C-terminal" evidence="8">
    <location>
        <begin position="117"/>
        <end position="234"/>
    </location>
</feature>
<evidence type="ECO:0000256" key="6">
    <source>
        <dbReference type="ARBA" id="ARBA00023306"/>
    </source>
</evidence>
<evidence type="ECO:0000256" key="5">
    <source>
        <dbReference type="ARBA" id="ARBA00022989"/>
    </source>
</evidence>
<comment type="caution">
    <text evidence="10">The sequence shown here is derived from an EMBL/GenBank/DDBJ whole genome shotgun (WGS) entry which is preliminary data.</text>
</comment>
<name>A0A9D9DAX4_9GAMM</name>
<dbReference type="Pfam" id="PF08478">
    <property type="entry name" value="POTRA_1"/>
    <property type="match status" value="1"/>
</dbReference>
<keyword evidence="6" id="KW-0131">Cell cycle</keyword>
<evidence type="ECO:0000256" key="1">
    <source>
        <dbReference type="ARBA" id="ARBA00022475"/>
    </source>
</evidence>
<evidence type="ECO:0000313" key="10">
    <source>
        <dbReference type="EMBL" id="MBO8415092.1"/>
    </source>
</evidence>
<dbReference type="PANTHER" id="PTHR35851:SF1">
    <property type="entry name" value="CELL DIVISION PROTEIN FTSQ"/>
    <property type="match status" value="1"/>
</dbReference>
<dbReference type="InterPro" id="IPR013685">
    <property type="entry name" value="POTRA_FtsQ_type"/>
</dbReference>
<evidence type="ECO:0000256" key="3">
    <source>
        <dbReference type="ARBA" id="ARBA00022618"/>
    </source>
</evidence>
<reference evidence="10" key="1">
    <citation type="submission" date="2020-10" db="EMBL/GenBank/DDBJ databases">
        <authorList>
            <person name="Gilroy R."/>
        </authorList>
    </citation>
    <scope>NUCLEOTIDE SEQUENCE</scope>
    <source>
        <strain evidence="10">17213</strain>
    </source>
</reference>
<organism evidence="10 11">
    <name type="scientific">Candidatus Avisuccinivibrio stercorigallinarum</name>
    <dbReference type="NCBI Taxonomy" id="2840704"/>
    <lineage>
        <taxon>Bacteria</taxon>
        <taxon>Pseudomonadati</taxon>
        <taxon>Pseudomonadota</taxon>
        <taxon>Gammaproteobacteria</taxon>
        <taxon>Aeromonadales</taxon>
        <taxon>Succinivibrionaceae</taxon>
        <taxon>Succinivibrionaceae incertae sedis</taxon>
        <taxon>Candidatus Avisuccinivibrio</taxon>
    </lineage>
</organism>
<dbReference type="AlphaFoldDB" id="A0A9D9DAX4"/>
<accession>A0A9D9DAX4</accession>
<keyword evidence="4 7" id="KW-0812">Transmembrane</keyword>
<dbReference type="Gene3D" id="3.10.20.310">
    <property type="entry name" value="membrane protein fhac"/>
    <property type="match status" value="1"/>
</dbReference>
<keyword evidence="7" id="KW-0472">Membrane</keyword>
<dbReference type="InterPro" id="IPR026579">
    <property type="entry name" value="FtsQ"/>
</dbReference>